<comment type="similarity">
    <text evidence="2 5">Belongs to the aldose epimerase family.</text>
</comment>
<evidence type="ECO:0000313" key="11">
    <source>
        <dbReference type="Proteomes" id="UP000236161"/>
    </source>
</evidence>
<evidence type="ECO:0000256" key="9">
    <source>
        <dbReference type="SAM" id="SignalP"/>
    </source>
</evidence>
<feature type="active site" description="Proton donor" evidence="6">
    <location>
        <position position="195"/>
    </location>
</feature>
<dbReference type="InterPro" id="IPR011013">
    <property type="entry name" value="Gal_mutarotase_sf_dom"/>
</dbReference>
<dbReference type="FunFam" id="2.70.98.10:FF:000008">
    <property type="entry name" value="Aldose 1-epimerase"/>
    <property type="match status" value="1"/>
</dbReference>
<dbReference type="UniPathway" id="UPA00242"/>
<comment type="pathway">
    <text evidence="1 5">Carbohydrate metabolism; hexose metabolism.</text>
</comment>
<evidence type="ECO:0000313" key="10">
    <source>
        <dbReference type="EMBL" id="PKA50731.1"/>
    </source>
</evidence>
<dbReference type="AlphaFoldDB" id="A0A2I0A5B3"/>
<dbReference type="NCBIfam" id="NF008277">
    <property type="entry name" value="PRK11055.1"/>
    <property type="match status" value="1"/>
</dbReference>
<evidence type="ECO:0000256" key="2">
    <source>
        <dbReference type="ARBA" id="ARBA00006206"/>
    </source>
</evidence>
<protein>
    <recommendedName>
        <fullName evidence="5">Aldose 1-epimerase</fullName>
        <ecNumber evidence="5">5.1.3.3</ecNumber>
    </recommendedName>
</protein>
<dbReference type="STRING" id="1088818.A0A2I0A5B3"/>
<evidence type="ECO:0000256" key="6">
    <source>
        <dbReference type="PIRSR" id="PIRSR005096-1"/>
    </source>
</evidence>
<evidence type="ECO:0000256" key="5">
    <source>
        <dbReference type="PIRNR" id="PIRNR005096"/>
    </source>
</evidence>
<reference evidence="10 11" key="1">
    <citation type="journal article" date="2017" name="Nature">
        <title>The Apostasia genome and the evolution of orchids.</title>
        <authorList>
            <person name="Zhang G.Q."/>
            <person name="Liu K.W."/>
            <person name="Li Z."/>
            <person name="Lohaus R."/>
            <person name="Hsiao Y.Y."/>
            <person name="Niu S.C."/>
            <person name="Wang J.Y."/>
            <person name="Lin Y.C."/>
            <person name="Xu Q."/>
            <person name="Chen L.J."/>
            <person name="Yoshida K."/>
            <person name="Fujiwara S."/>
            <person name="Wang Z.W."/>
            <person name="Zhang Y.Q."/>
            <person name="Mitsuda N."/>
            <person name="Wang M."/>
            <person name="Liu G.H."/>
            <person name="Pecoraro L."/>
            <person name="Huang H.X."/>
            <person name="Xiao X.J."/>
            <person name="Lin M."/>
            <person name="Wu X.Y."/>
            <person name="Wu W.L."/>
            <person name="Chen Y.Y."/>
            <person name="Chang S.B."/>
            <person name="Sakamoto S."/>
            <person name="Ohme-Takagi M."/>
            <person name="Yagi M."/>
            <person name="Zeng S.J."/>
            <person name="Shen C.Y."/>
            <person name="Yeh C.M."/>
            <person name="Luo Y.B."/>
            <person name="Tsai W.C."/>
            <person name="Van de Peer Y."/>
            <person name="Liu Z.J."/>
        </authorList>
    </citation>
    <scope>NUCLEOTIDE SEQUENCE [LARGE SCALE GENOMIC DNA]</scope>
    <source>
        <strain evidence="11">cv. Shenzhen</strain>
        <tissue evidence="10">Stem</tissue>
    </source>
</reference>
<feature type="signal peptide" evidence="9">
    <location>
        <begin position="1"/>
        <end position="26"/>
    </location>
</feature>
<evidence type="ECO:0000256" key="1">
    <source>
        <dbReference type="ARBA" id="ARBA00005028"/>
    </source>
</evidence>
<dbReference type="GO" id="GO:0004034">
    <property type="term" value="F:aldose 1-epimerase activity"/>
    <property type="evidence" value="ECO:0007669"/>
    <property type="project" value="UniProtKB-EC"/>
</dbReference>
<dbReference type="InterPro" id="IPR047215">
    <property type="entry name" value="Galactose_mutarotase-like"/>
</dbReference>
<evidence type="ECO:0000256" key="3">
    <source>
        <dbReference type="ARBA" id="ARBA00023235"/>
    </source>
</evidence>
<feature type="binding site" evidence="8">
    <location>
        <begin position="94"/>
        <end position="95"/>
    </location>
    <ligand>
        <name>beta-D-galactose</name>
        <dbReference type="ChEBI" id="CHEBI:27667"/>
    </ligand>
</feature>
<dbReference type="PANTHER" id="PTHR10091">
    <property type="entry name" value="ALDOSE-1-EPIMERASE"/>
    <property type="match status" value="1"/>
</dbReference>
<feature type="chain" id="PRO_5014179163" description="Aldose 1-epimerase" evidence="9">
    <location>
        <begin position="27"/>
        <end position="358"/>
    </location>
</feature>
<dbReference type="OrthoDB" id="274691at2759"/>
<feature type="binding site" evidence="8">
    <location>
        <begin position="195"/>
        <end position="197"/>
    </location>
    <ligand>
        <name>beta-D-galactose</name>
        <dbReference type="ChEBI" id="CHEBI:27667"/>
    </ligand>
</feature>
<dbReference type="EC" id="5.1.3.3" evidence="5"/>
<accession>A0A2I0A5B3</accession>
<keyword evidence="3 5" id="KW-0413">Isomerase</keyword>
<dbReference type="GO" id="GO:0033499">
    <property type="term" value="P:galactose catabolic process via UDP-galactose, Leloir pathway"/>
    <property type="evidence" value="ECO:0007669"/>
    <property type="project" value="TreeGrafter"/>
</dbReference>
<dbReference type="CDD" id="cd09019">
    <property type="entry name" value="galactose_mutarotase_like"/>
    <property type="match status" value="1"/>
</dbReference>
<comment type="catalytic activity">
    <reaction evidence="5">
        <text>alpha-D-glucose = beta-D-glucose</text>
        <dbReference type="Rhea" id="RHEA:10264"/>
        <dbReference type="ChEBI" id="CHEBI:15903"/>
        <dbReference type="ChEBI" id="CHEBI:17925"/>
        <dbReference type="EC" id="5.1.3.3"/>
    </reaction>
</comment>
<keyword evidence="11" id="KW-1185">Reference proteome</keyword>
<name>A0A2I0A5B3_9ASPA</name>
<evidence type="ECO:0000256" key="8">
    <source>
        <dbReference type="PIRSR" id="PIRSR005096-3"/>
    </source>
</evidence>
<dbReference type="InterPro" id="IPR008183">
    <property type="entry name" value="Aldose_1/G6P_1-epimerase"/>
</dbReference>
<dbReference type="InterPro" id="IPR014718">
    <property type="entry name" value="GH-type_carb-bd"/>
</dbReference>
<organism evidence="10 11">
    <name type="scientific">Apostasia shenzhenica</name>
    <dbReference type="NCBI Taxonomy" id="1088818"/>
    <lineage>
        <taxon>Eukaryota</taxon>
        <taxon>Viridiplantae</taxon>
        <taxon>Streptophyta</taxon>
        <taxon>Embryophyta</taxon>
        <taxon>Tracheophyta</taxon>
        <taxon>Spermatophyta</taxon>
        <taxon>Magnoliopsida</taxon>
        <taxon>Liliopsida</taxon>
        <taxon>Asparagales</taxon>
        <taxon>Orchidaceae</taxon>
        <taxon>Apostasioideae</taxon>
        <taxon>Apostasia</taxon>
    </lineage>
</organism>
<dbReference type="Pfam" id="PF01263">
    <property type="entry name" value="Aldose_epim"/>
    <property type="match status" value="1"/>
</dbReference>
<dbReference type="PANTHER" id="PTHR10091:SF0">
    <property type="entry name" value="GALACTOSE MUTAROTASE"/>
    <property type="match status" value="1"/>
</dbReference>
<feature type="binding site" evidence="7">
    <location>
        <position position="262"/>
    </location>
    <ligand>
        <name>beta-D-galactose</name>
        <dbReference type="ChEBI" id="CHEBI:27667"/>
    </ligand>
</feature>
<dbReference type="EMBL" id="KZ452018">
    <property type="protein sequence ID" value="PKA50731.1"/>
    <property type="molecule type" value="Genomic_DNA"/>
</dbReference>
<dbReference type="Proteomes" id="UP000236161">
    <property type="component" value="Unassembled WGS sequence"/>
</dbReference>
<keyword evidence="9" id="KW-0732">Signal</keyword>
<evidence type="ECO:0000256" key="7">
    <source>
        <dbReference type="PIRSR" id="PIRSR005096-2"/>
    </source>
</evidence>
<feature type="active site" description="Proton acceptor" evidence="6">
    <location>
        <position position="324"/>
    </location>
</feature>
<dbReference type="InterPro" id="IPR015443">
    <property type="entry name" value="Aldose_1-epimerase"/>
</dbReference>
<keyword evidence="4 5" id="KW-0119">Carbohydrate metabolism</keyword>
<dbReference type="PIRSF" id="PIRSF005096">
    <property type="entry name" value="GALM"/>
    <property type="match status" value="1"/>
</dbReference>
<dbReference type="SUPFAM" id="SSF74650">
    <property type="entry name" value="Galactose mutarotase-like"/>
    <property type="match status" value="1"/>
</dbReference>
<gene>
    <name evidence="10" type="ORF">AXF42_Ash017610</name>
</gene>
<evidence type="ECO:0000256" key="4">
    <source>
        <dbReference type="ARBA" id="ARBA00023277"/>
    </source>
</evidence>
<proteinExistence type="inferred from homology"/>
<dbReference type="GO" id="GO:0006006">
    <property type="term" value="P:glucose metabolic process"/>
    <property type="evidence" value="ECO:0007669"/>
    <property type="project" value="TreeGrafter"/>
</dbReference>
<dbReference type="Gene3D" id="2.70.98.10">
    <property type="match status" value="1"/>
</dbReference>
<sequence length="358" mass="39564">MAGARALFFFFLLFLLAFAFINASSAIPRKTAKIYELKKGDFSVNITNWGATILSVILPDSKGNLADVALGYQGIGPYINGTTNFGALVGRVANRIAGARFVLNGTAYRLIANDGKNTLHGGHRGFGRVFWTVKEIVDGEFPYITLYYFSPDHEEGFPGDLDVYVTYKLSGAYELRVTMRAMPRTKSSPVNLAQHTYWNLGGHSSGSILSHTVKIFASQITPTDDHLIPTGSITPVAGTPFDFLTPKTVGSRINDVKGHGYDINYVVNGHGMRRVAIVKERRSGRRMELWANQPGVQFYTGNFLDHVKGKGGAVYEKYDGLCLETQGFPDSVNHPQFPSQIVNPGEVYKHDMLFRFSF</sequence>
<dbReference type="GO" id="GO:0030246">
    <property type="term" value="F:carbohydrate binding"/>
    <property type="evidence" value="ECO:0007669"/>
    <property type="project" value="InterPro"/>
</dbReference>